<feature type="transmembrane region" description="Helical" evidence="5">
    <location>
        <begin position="20"/>
        <end position="39"/>
    </location>
</feature>
<evidence type="ECO:0000256" key="3">
    <source>
        <dbReference type="ARBA" id="ARBA00022989"/>
    </source>
</evidence>
<accession>A0A4R6U6U5</accession>
<evidence type="ECO:0000256" key="4">
    <source>
        <dbReference type="ARBA" id="ARBA00023136"/>
    </source>
</evidence>
<dbReference type="GO" id="GO:0005886">
    <property type="term" value="C:plasma membrane"/>
    <property type="evidence" value="ECO:0007669"/>
    <property type="project" value="UniProtKB-ARBA"/>
</dbReference>
<dbReference type="AlphaFoldDB" id="A0A4R6U6U5"/>
<gene>
    <name evidence="6" type="ORF">EV213_10249</name>
</gene>
<evidence type="ECO:0000313" key="6">
    <source>
        <dbReference type="EMBL" id="TDQ42021.1"/>
    </source>
</evidence>
<evidence type="ECO:0000256" key="5">
    <source>
        <dbReference type="SAM" id="Phobius"/>
    </source>
</evidence>
<feature type="transmembrane region" description="Helical" evidence="5">
    <location>
        <begin position="234"/>
        <end position="254"/>
    </location>
</feature>
<keyword evidence="7" id="KW-1185">Reference proteome</keyword>
<feature type="transmembrane region" description="Helical" evidence="5">
    <location>
        <begin position="139"/>
        <end position="158"/>
    </location>
</feature>
<proteinExistence type="predicted"/>
<dbReference type="RefSeq" id="WP_133578920.1">
    <property type="nucleotide sequence ID" value="NZ_SNYJ01000002.1"/>
</dbReference>
<feature type="transmembrane region" description="Helical" evidence="5">
    <location>
        <begin position="68"/>
        <end position="85"/>
    </location>
</feature>
<feature type="transmembrane region" description="Helical" evidence="5">
    <location>
        <begin position="106"/>
        <end position="127"/>
    </location>
</feature>
<sequence length="295" mass="33398">MGVYNRTSSAYAIRTDGYAGLHGIPVVLHMVGCMLGLVVLRHPLLLFFWAVCTAWLFFYFHGRKGFSLFIWTSVPALFIAVLNPLTSQRGAYVLIYLGDRAITAEAVLYGVSMSLTFLITVLLLAIISKSMTPGKWLDLTHRFSPVFAMLVITTLRMIPLFQREFSTLYGVQKTKPSASAKSRGRVYHMKLLTVFFQYVLEKSVLSADAMNARGYGSGPRTSYRPIRWTWRDRNWLIGSLVLLLCSLVTSMFGGGSYQVYPRAESIVLTPIDCIALFCWIAYTLWPLAVERRHRH</sequence>
<feature type="transmembrane region" description="Helical" evidence="5">
    <location>
        <begin position="266"/>
        <end position="285"/>
    </location>
</feature>
<evidence type="ECO:0000256" key="2">
    <source>
        <dbReference type="ARBA" id="ARBA00022692"/>
    </source>
</evidence>
<organism evidence="6 7">
    <name type="scientific">Aureibacillus halotolerans</name>
    <dbReference type="NCBI Taxonomy" id="1508390"/>
    <lineage>
        <taxon>Bacteria</taxon>
        <taxon>Bacillati</taxon>
        <taxon>Bacillota</taxon>
        <taxon>Bacilli</taxon>
        <taxon>Bacillales</taxon>
        <taxon>Bacillaceae</taxon>
        <taxon>Aureibacillus</taxon>
    </lineage>
</organism>
<name>A0A4R6U6U5_9BACI</name>
<evidence type="ECO:0000313" key="7">
    <source>
        <dbReference type="Proteomes" id="UP000295632"/>
    </source>
</evidence>
<reference evidence="6 7" key="1">
    <citation type="submission" date="2019-03" db="EMBL/GenBank/DDBJ databases">
        <title>Genomic Encyclopedia of Type Strains, Phase IV (KMG-IV): sequencing the most valuable type-strain genomes for metagenomic binning, comparative biology and taxonomic classification.</title>
        <authorList>
            <person name="Goeker M."/>
        </authorList>
    </citation>
    <scope>NUCLEOTIDE SEQUENCE [LARGE SCALE GENOMIC DNA]</scope>
    <source>
        <strain evidence="6 7">DSM 28697</strain>
    </source>
</reference>
<dbReference type="OrthoDB" id="2039442at2"/>
<keyword evidence="2 5" id="KW-0812">Transmembrane</keyword>
<feature type="transmembrane region" description="Helical" evidence="5">
    <location>
        <begin position="44"/>
        <end position="62"/>
    </location>
</feature>
<dbReference type="CDD" id="cd16914">
    <property type="entry name" value="EcfT"/>
    <property type="match status" value="1"/>
</dbReference>
<dbReference type="Pfam" id="PF02361">
    <property type="entry name" value="CbiQ"/>
    <property type="match status" value="1"/>
</dbReference>
<comment type="caution">
    <text evidence="6">The sequence shown here is derived from an EMBL/GenBank/DDBJ whole genome shotgun (WGS) entry which is preliminary data.</text>
</comment>
<comment type="subcellular location">
    <subcellularLocation>
        <location evidence="1">Membrane</location>
        <topology evidence="1">Multi-pass membrane protein</topology>
    </subcellularLocation>
</comment>
<dbReference type="InterPro" id="IPR003339">
    <property type="entry name" value="ABC/ECF_trnsptr_transmembrane"/>
</dbReference>
<keyword evidence="3 5" id="KW-1133">Transmembrane helix</keyword>
<keyword evidence="4 5" id="KW-0472">Membrane</keyword>
<evidence type="ECO:0000256" key="1">
    <source>
        <dbReference type="ARBA" id="ARBA00004141"/>
    </source>
</evidence>
<dbReference type="EMBL" id="SNYJ01000002">
    <property type="protein sequence ID" value="TDQ42021.1"/>
    <property type="molecule type" value="Genomic_DNA"/>
</dbReference>
<dbReference type="Proteomes" id="UP000295632">
    <property type="component" value="Unassembled WGS sequence"/>
</dbReference>
<protein>
    <submittedName>
        <fullName evidence="6">Energy-coupling factor transport system permease protein</fullName>
    </submittedName>
</protein>